<feature type="transmembrane region" description="Helical" evidence="2">
    <location>
        <begin position="225"/>
        <end position="245"/>
    </location>
</feature>
<reference evidence="3" key="2">
    <citation type="submission" date="2020-09" db="EMBL/GenBank/DDBJ databases">
        <authorList>
            <person name="Sun Q."/>
            <person name="Ohkuma M."/>
        </authorList>
    </citation>
    <scope>NUCLEOTIDE SEQUENCE</scope>
    <source>
        <strain evidence="3">JCM 3276</strain>
    </source>
</reference>
<evidence type="ECO:0008006" key="5">
    <source>
        <dbReference type="Google" id="ProtNLM"/>
    </source>
</evidence>
<dbReference type="RefSeq" id="WP_189212792.1">
    <property type="nucleotide sequence ID" value="NZ_BMRB01000004.1"/>
</dbReference>
<evidence type="ECO:0000313" key="4">
    <source>
        <dbReference type="Proteomes" id="UP000660680"/>
    </source>
</evidence>
<reference evidence="3" key="1">
    <citation type="journal article" date="2014" name="Int. J. Syst. Evol. Microbiol.">
        <title>Complete genome sequence of Corynebacterium casei LMG S-19264T (=DSM 44701T), isolated from a smear-ripened cheese.</title>
        <authorList>
            <consortium name="US DOE Joint Genome Institute (JGI-PGF)"/>
            <person name="Walter F."/>
            <person name="Albersmeier A."/>
            <person name="Kalinowski J."/>
            <person name="Ruckert C."/>
        </authorList>
    </citation>
    <scope>NUCLEOTIDE SEQUENCE</scope>
    <source>
        <strain evidence="3">JCM 3276</strain>
    </source>
</reference>
<feature type="transmembrane region" description="Helical" evidence="2">
    <location>
        <begin position="116"/>
        <end position="136"/>
    </location>
</feature>
<keyword evidence="2" id="KW-0812">Transmembrane</keyword>
<accession>A0A918GMM3</accession>
<comment type="caution">
    <text evidence="3">The sequence shown here is derived from an EMBL/GenBank/DDBJ whole genome shotgun (WGS) entry which is preliminary data.</text>
</comment>
<feature type="transmembrane region" description="Helical" evidence="2">
    <location>
        <begin position="200"/>
        <end position="216"/>
    </location>
</feature>
<keyword evidence="4" id="KW-1185">Reference proteome</keyword>
<organism evidence="3 4">
    <name type="scientific">Actinokineospora fastidiosa</name>
    <dbReference type="NCBI Taxonomy" id="1816"/>
    <lineage>
        <taxon>Bacteria</taxon>
        <taxon>Bacillati</taxon>
        <taxon>Actinomycetota</taxon>
        <taxon>Actinomycetes</taxon>
        <taxon>Pseudonocardiales</taxon>
        <taxon>Pseudonocardiaceae</taxon>
        <taxon>Actinokineospora</taxon>
    </lineage>
</organism>
<evidence type="ECO:0000256" key="2">
    <source>
        <dbReference type="SAM" id="Phobius"/>
    </source>
</evidence>
<feature type="compositionally biased region" description="Low complexity" evidence="1">
    <location>
        <begin position="347"/>
        <end position="398"/>
    </location>
</feature>
<dbReference type="Pfam" id="PF22564">
    <property type="entry name" value="HAAS"/>
    <property type="match status" value="1"/>
</dbReference>
<feature type="region of interest" description="Disordered" evidence="1">
    <location>
        <begin position="342"/>
        <end position="398"/>
    </location>
</feature>
<name>A0A918GMM3_9PSEU</name>
<dbReference type="AlphaFoldDB" id="A0A918GMM3"/>
<feature type="transmembrane region" description="Helical" evidence="2">
    <location>
        <begin position="91"/>
        <end position="110"/>
    </location>
</feature>
<keyword evidence="2" id="KW-1133">Transmembrane helix</keyword>
<evidence type="ECO:0000313" key="3">
    <source>
        <dbReference type="EMBL" id="GGS46984.1"/>
    </source>
</evidence>
<keyword evidence="2" id="KW-0472">Membrane</keyword>
<sequence length="398" mass="42173">MNDIVTRPEVAEYLRRVRAGLTGLPDEEVAEVMEDLAPHVDEVYAEAGSLEAVVDRLGTPEEYAAELRRAGGYPVAQDTQAERPRTWRARYVVWAAAGATVAAGLSGVLSERYDEEALAVALLCGLALLPALWLVFAGMVRRVDVESVPEYRLARDQARRAVRRLPSPERVRALAPGWRVARLLLVALGCAAAVRADAGLWMVALLGAAGVLLWAGRRVAVDRRLLLVVVPANALAIGLGLSLAVQAVDASGRDNGYYYPVSVSTGLSYNGEPLGNLYAVDGEGKEIPEFYLYDEHGIPLNVYQYGCSPTNGELFDNRFPAPNTVYGPDGCVEQPGMPFIPLPPNGTTTAPTTTAPTTTAPTSTGPTTTVPTTTGPTSAAPTSTASVTTTPSPTTTKG</sequence>
<gene>
    <name evidence="3" type="ORF">GCM10010171_47740</name>
</gene>
<evidence type="ECO:0000256" key="1">
    <source>
        <dbReference type="SAM" id="MobiDB-lite"/>
    </source>
</evidence>
<dbReference type="EMBL" id="BMRB01000004">
    <property type="protein sequence ID" value="GGS46984.1"/>
    <property type="molecule type" value="Genomic_DNA"/>
</dbReference>
<proteinExistence type="predicted"/>
<dbReference type="Proteomes" id="UP000660680">
    <property type="component" value="Unassembled WGS sequence"/>
</dbReference>
<protein>
    <recommendedName>
        <fullName evidence="5">Proline-rich protein</fullName>
    </recommendedName>
</protein>
<feature type="transmembrane region" description="Helical" evidence="2">
    <location>
        <begin position="173"/>
        <end position="194"/>
    </location>
</feature>